<gene>
    <name evidence="4" type="ORF">LSP00402_LOCUS22403</name>
</gene>
<dbReference type="InterPro" id="IPR002048">
    <property type="entry name" value="EF_hand_dom"/>
</dbReference>
<accession>A0A7S2XH70</accession>
<evidence type="ECO:0000313" key="4">
    <source>
        <dbReference type="EMBL" id="CAD9778387.1"/>
    </source>
</evidence>
<dbReference type="AlphaFoldDB" id="A0A7S2XH70"/>
<dbReference type="PROSITE" id="PS50222">
    <property type="entry name" value="EF_HAND_2"/>
    <property type="match status" value="1"/>
</dbReference>
<dbReference type="Gene3D" id="1.10.238.10">
    <property type="entry name" value="EF-hand"/>
    <property type="match status" value="1"/>
</dbReference>
<dbReference type="InterPro" id="IPR011992">
    <property type="entry name" value="EF-hand-dom_pair"/>
</dbReference>
<proteinExistence type="predicted"/>
<evidence type="ECO:0000259" key="3">
    <source>
        <dbReference type="PROSITE" id="PS50222"/>
    </source>
</evidence>
<dbReference type="InterPro" id="IPR018247">
    <property type="entry name" value="EF_Hand_1_Ca_BS"/>
</dbReference>
<feature type="chain" id="PRO_5031411661" description="EF-hand domain-containing protein" evidence="2">
    <location>
        <begin position="31"/>
        <end position="266"/>
    </location>
</feature>
<dbReference type="GO" id="GO:0005509">
    <property type="term" value="F:calcium ion binding"/>
    <property type="evidence" value="ECO:0007669"/>
    <property type="project" value="InterPro"/>
</dbReference>
<evidence type="ECO:0000256" key="1">
    <source>
        <dbReference type="ARBA" id="ARBA00022837"/>
    </source>
</evidence>
<dbReference type="PROSITE" id="PS00018">
    <property type="entry name" value="EF_HAND_1"/>
    <property type="match status" value="2"/>
</dbReference>
<feature type="domain" description="EF-hand" evidence="3">
    <location>
        <begin position="98"/>
        <end position="133"/>
    </location>
</feature>
<dbReference type="EMBL" id="HBHP01036387">
    <property type="protein sequence ID" value="CAD9778387.1"/>
    <property type="molecule type" value="Transcribed_RNA"/>
</dbReference>
<name>A0A7S2XH70_9EUKA</name>
<protein>
    <recommendedName>
        <fullName evidence="3">EF-hand domain-containing protein</fullName>
    </recommendedName>
</protein>
<dbReference type="SUPFAM" id="SSF47473">
    <property type="entry name" value="EF-hand"/>
    <property type="match status" value="1"/>
</dbReference>
<organism evidence="4">
    <name type="scientific">Lotharella oceanica</name>
    <dbReference type="NCBI Taxonomy" id="641309"/>
    <lineage>
        <taxon>Eukaryota</taxon>
        <taxon>Sar</taxon>
        <taxon>Rhizaria</taxon>
        <taxon>Cercozoa</taxon>
        <taxon>Chlorarachniophyceae</taxon>
        <taxon>Lotharella</taxon>
    </lineage>
</organism>
<feature type="signal peptide" evidence="2">
    <location>
        <begin position="1"/>
        <end position="30"/>
    </location>
</feature>
<keyword evidence="2" id="KW-0732">Signal</keyword>
<evidence type="ECO:0000256" key="2">
    <source>
        <dbReference type="SAM" id="SignalP"/>
    </source>
</evidence>
<reference evidence="4" key="1">
    <citation type="submission" date="2021-01" db="EMBL/GenBank/DDBJ databases">
        <authorList>
            <person name="Corre E."/>
            <person name="Pelletier E."/>
            <person name="Niang G."/>
            <person name="Scheremetjew M."/>
            <person name="Finn R."/>
            <person name="Kale V."/>
            <person name="Holt S."/>
            <person name="Cochrane G."/>
            <person name="Meng A."/>
            <person name="Brown T."/>
            <person name="Cohen L."/>
        </authorList>
    </citation>
    <scope>NUCLEOTIDE SEQUENCE</scope>
    <source>
        <strain evidence="4">CCMP622</strain>
    </source>
</reference>
<sequence>MTGMLMYSKTMIMPFTKLLCVLLSATSCIGATIFESSLDDASPKSCAKLGHKSLEGDDVSAIEDAFVVAAGPDKIIQLKSDELPKFAKELVTHTSFFTDETKTQEMIEATDKDGSGEIERNELRSLKTAVHIFKLDTGGDRKISLGEMRGYHFPRYDATSVLETANVYAMVDLNEDGELDPQEIIYYTNCESWAYDLDNDCAEYPGLDYGKMTNADKLFVKRETKLSPTSFAGADLDGGSELDVVEFFPICHFRTQFYEKSGEDLP</sequence>
<keyword evidence="1" id="KW-0106">Calcium</keyword>